<dbReference type="EMBL" id="CH479186">
    <property type="protein sequence ID" value="EDW39129.1"/>
    <property type="molecule type" value="Genomic_DNA"/>
</dbReference>
<reference evidence="2 3" key="1">
    <citation type="journal article" date="2007" name="Nature">
        <title>Evolution of genes and genomes on the Drosophila phylogeny.</title>
        <authorList>
            <consortium name="Drosophila 12 Genomes Consortium"/>
            <person name="Clark A.G."/>
            <person name="Eisen M.B."/>
            <person name="Smith D.R."/>
            <person name="Bergman C.M."/>
            <person name="Oliver B."/>
            <person name="Markow T.A."/>
            <person name="Kaufman T.C."/>
            <person name="Kellis M."/>
            <person name="Gelbart W."/>
            <person name="Iyer V.N."/>
            <person name="Pollard D.A."/>
            <person name="Sackton T.B."/>
            <person name="Larracuente A.M."/>
            <person name="Singh N.D."/>
            <person name="Abad J.P."/>
            <person name="Abt D.N."/>
            <person name="Adryan B."/>
            <person name="Aguade M."/>
            <person name="Akashi H."/>
            <person name="Anderson W.W."/>
            <person name="Aquadro C.F."/>
            <person name="Ardell D.H."/>
            <person name="Arguello R."/>
            <person name="Artieri C.G."/>
            <person name="Barbash D.A."/>
            <person name="Barker D."/>
            <person name="Barsanti P."/>
            <person name="Batterham P."/>
            <person name="Batzoglou S."/>
            <person name="Begun D."/>
            <person name="Bhutkar A."/>
            <person name="Blanco E."/>
            <person name="Bosak S.A."/>
            <person name="Bradley R.K."/>
            <person name="Brand A.D."/>
            <person name="Brent M.R."/>
            <person name="Brooks A.N."/>
            <person name="Brown R.H."/>
            <person name="Butlin R.K."/>
            <person name="Caggese C."/>
            <person name="Calvi B.R."/>
            <person name="Bernardo de Carvalho A."/>
            <person name="Caspi A."/>
            <person name="Castrezana S."/>
            <person name="Celniker S.E."/>
            <person name="Chang J.L."/>
            <person name="Chapple C."/>
            <person name="Chatterji S."/>
            <person name="Chinwalla A."/>
            <person name="Civetta A."/>
            <person name="Clifton S.W."/>
            <person name="Comeron J.M."/>
            <person name="Costello J.C."/>
            <person name="Coyne J.A."/>
            <person name="Daub J."/>
            <person name="David R.G."/>
            <person name="Delcher A.L."/>
            <person name="Delehaunty K."/>
            <person name="Do C.B."/>
            <person name="Ebling H."/>
            <person name="Edwards K."/>
            <person name="Eickbush T."/>
            <person name="Evans J.D."/>
            <person name="Filipski A."/>
            <person name="Findeiss S."/>
            <person name="Freyhult E."/>
            <person name="Fulton L."/>
            <person name="Fulton R."/>
            <person name="Garcia A.C."/>
            <person name="Gardiner A."/>
            <person name="Garfield D.A."/>
            <person name="Garvin B.E."/>
            <person name="Gibson G."/>
            <person name="Gilbert D."/>
            <person name="Gnerre S."/>
            <person name="Godfrey J."/>
            <person name="Good R."/>
            <person name="Gotea V."/>
            <person name="Gravely B."/>
            <person name="Greenberg A.J."/>
            <person name="Griffiths-Jones S."/>
            <person name="Gross S."/>
            <person name="Guigo R."/>
            <person name="Gustafson E.A."/>
            <person name="Haerty W."/>
            <person name="Hahn M.W."/>
            <person name="Halligan D.L."/>
            <person name="Halpern A.L."/>
            <person name="Halter G.M."/>
            <person name="Han M.V."/>
            <person name="Heger A."/>
            <person name="Hillier L."/>
            <person name="Hinrichs A.S."/>
            <person name="Holmes I."/>
            <person name="Hoskins R.A."/>
            <person name="Hubisz M.J."/>
            <person name="Hultmark D."/>
            <person name="Huntley M.A."/>
            <person name="Jaffe D.B."/>
            <person name="Jagadeeshan S."/>
            <person name="Jeck W.R."/>
            <person name="Johnson J."/>
            <person name="Jones C.D."/>
            <person name="Jordan W.C."/>
            <person name="Karpen G.H."/>
            <person name="Kataoka E."/>
            <person name="Keightley P.D."/>
            <person name="Kheradpour P."/>
            <person name="Kirkness E.F."/>
            <person name="Koerich L.B."/>
            <person name="Kristiansen K."/>
            <person name="Kudrna D."/>
            <person name="Kulathinal R.J."/>
            <person name="Kumar S."/>
            <person name="Kwok R."/>
            <person name="Lander E."/>
            <person name="Langley C.H."/>
            <person name="Lapoint R."/>
            <person name="Lazzaro B.P."/>
            <person name="Lee S.J."/>
            <person name="Levesque L."/>
            <person name="Li R."/>
            <person name="Lin C.F."/>
            <person name="Lin M.F."/>
            <person name="Lindblad-Toh K."/>
            <person name="Llopart A."/>
            <person name="Long M."/>
            <person name="Low L."/>
            <person name="Lozovsky E."/>
            <person name="Lu J."/>
            <person name="Luo M."/>
            <person name="Machado C.A."/>
            <person name="Makalowski W."/>
            <person name="Marzo M."/>
            <person name="Matsuda M."/>
            <person name="Matzkin L."/>
            <person name="McAllister B."/>
            <person name="McBride C.S."/>
            <person name="McKernan B."/>
            <person name="McKernan K."/>
            <person name="Mendez-Lago M."/>
            <person name="Minx P."/>
            <person name="Mollenhauer M.U."/>
            <person name="Montooth K."/>
            <person name="Mount S.M."/>
            <person name="Mu X."/>
            <person name="Myers E."/>
            <person name="Negre B."/>
            <person name="Newfeld S."/>
            <person name="Nielsen R."/>
            <person name="Noor M.A."/>
            <person name="O'Grady P."/>
            <person name="Pachter L."/>
            <person name="Papaceit M."/>
            <person name="Parisi M.J."/>
            <person name="Parisi M."/>
            <person name="Parts L."/>
            <person name="Pedersen J.S."/>
            <person name="Pesole G."/>
            <person name="Phillippy A.M."/>
            <person name="Ponting C.P."/>
            <person name="Pop M."/>
            <person name="Porcelli D."/>
            <person name="Powell J.R."/>
            <person name="Prohaska S."/>
            <person name="Pruitt K."/>
            <person name="Puig M."/>
            <person name="Quesneville H."/>
            <person name="Ram K.R."/>
            <person name="Rand D."/>
            <person name="Rasmussen M.D."/>
            <person name="Reed L.K."/>
            <person name="Reenan R."/>
            <person name="Reily A."/>
            <person name="Remington K.A."/>
            <person name="Rieger T.T."/>
            <person name="Ritchie M.G."/>
            <person name="Robin C."/>
            <person name="Rogers Y.H."/>
            <person name="Rohde C."/>
            <person name="Rozas J."/>
            <person name="Rubenfield M.J."/>
            <person name="Ruiz A."/>
            <person name="Russo S."/>
            <person name="Salzberg S.L."/>
            <person name="Sanchez-Gracia A."/>
            <person name="Saranga D.J."/>
            <person name="Sato H."/>
            <person name="Schaeffer S.W."/>
            <person name="Schatz M.C."/>
            <person name="Schlenke T."/>
            <person name="Schwartz R."/>
            <person name="Segarra C."/>
            <person name="Singh R.S."/>
            <person name="Sirot L."/>
            <person name="Sirota M."/>
            <person name="Sisneros N.B."/>
            <person name="Smith C.D."/>
            <person name="Smith T.F."/>
            <person name="Spieth J."/>
            <person name="Stage D.E."/>
            <person name="Stark A."/>
            <person name="Stephan W."/>
            <person name="Strausberg R.L."/>
            <person name="Strempel S."/>
            <person name="Sturgill D."/>
            <person name="Sutton G."/>
            <person name="Sutton G.G."/>
            <person name="Tao W."/>
            <person name="Teichmann S."/>
            <person name="Tobari Y.N."/>
            <person name="Tomimura Y."/>
            <person name="Tsolas J.M."/>
            <person name="Valente V.L."/>
            <person name="Venter E."/>
            <person name="Venter J.C."/>
            <person name="Vicario S."/>
            <person name="Vieira F.G."/>
            <person name="Vilella A.J."/>
            <person name="Villasante A."/>
            <person name="Walenz B."/>
            <person name="Wang J."/>
            <person name="Wasserman M."/>
            <person name="Watts T."/>
            <person name="Wilson D."/>
            <person name="Wilson R.K."/>
            <person name="Wing R.A."/>
            <person name="Wolfner M.F."/>
            <person name="Wong A."/>
            <person name="Wong G.K."/>
            <person name="Wu C.I."/>
            <person name="Wu G."/>
            <person name="Yamamoto D."/>
            <person name="Yang H.P."/>
            <person name="Yang S.P."/>
            <person name="Yorke J.A."/>
            <person name="Yoshida K."/>
            <person name="Zdobnov E."/>
            <person name="Zhang P."/>
            <person name="Zhang Y."/>
            <person name="Zimin A.V."/>
            <person name="Baldwin J."/>
            <person name="Abdouelleil A."/>
            <person name="Abdulkadir J."/>
            <person name="Abebe A."/>
            <person name="Abera B."/>
            <person name="Abreu J."/>
            <person name="Acer S.C."/>
            <person name="Aftuck L."/>
            <person name="Alexander A."/>
            <person name="An P."/>
            <person name="Anderson E."/>
            <person name="Anderson S."/>
            <person name="Arachi H."/>
            <person name="Azer M."/>
            <person name="Bachantsang P."/>
            <person name="Barry A."/>
            <person name="Bayul T."/>
            <person name="Berlin A."/>
            <person name="Bessette D."/>
            <person name="Bloom T."/>
            <person name="Blye J."/>
            <person name="Boguslavskiy L."/>
            <person name="Bonnet C."/>
            <person name="Boukhgalter B."/>
            <person name="Bourzgui I."/>
            <person name="Brown A."/>
            <person name="Cahill P."/>
            <person name="Channer S."/>
            <person name="Cheshatsang Y."/>
            <person name="Chuda L."/>
            <person name="Citroen M."/>
            <person name="Collymore A."/>
            <person name="Cooke P."/>
            <person name="Costello M."/>
            <person name="D'Aco K."/>
            <person name="Daza R."/>
            <person name="De Haan G."/>
            <person name="DeGray S."/>
            <person name="DeMaso C."/>
            <person name="Dhargay N."/>
            <person name="Dooley K."/>
            <person name="Dooley E."/>
            <person name="Doricent M."/>
            <person name="Dorje P."/>
            <person name="Dorjee K."/>
            <person name="Dupes A."/>
            <person name="Elong R."/>
            <person name="Falk J."/>
            <person name="Farina A."/>
            <person name="Faro S."/>
            <person name="Ferguson D."/>
            <person name="Fisher S."/>
            <person name="Foley C.D."/>
            <person name="Franke A."/>
            <person name="Friedrich D."/>
            <person name="Gadbois L."/>
            <person name="Gearin G."/>
            <person name="Gearin C.R."/>
            <person name="Giannoukos G."/>
            <person name="Goode T."/>
            <person name="Graham J."/>
            <person name="Grandbois E."/>
            <person name="Grewal S."/>
            <person name="Gyaltsen K."/>
            <person name="Hafez N."/>
            <person name="Hagos B."/>
            <person name="Hall J."/>
            <person name="Henson C."/>
            <person name="Hollinger A."/>
            <person name="Honan T."/>
            <person name="Huard M.D."/>
            <person name="Hughes L."/>
            <person name="Hurhula B."/>
            <person name="Husby M.E."/>
            <person name="Kamat A."/>
            <person name="Kanga B."/>
            <person name="Kashin S."/>
            <person name="Khazanovich D."/>
            <person name="Kisner P."/>
            <person name="Lance K."/>
            <person name="Lara M."/>
            <person name="Lee W."/>
            <person name="Lennon N."/>
            <person name="Letendre F."/>
            <person name="LeVine R."/>
            <person name="Lipovsky A."/>
            <person name="Liu X."/>
            <person name="Liu J."/>
            <person name="Liu S."/>
            <person name="Lokyitsang T."/>
            <person name="Lokyitsang Y."/>
            <person name="Lubonja R."/>
            <person name="Lui A."/>
            <person name="MacDonald P."/>
            <person name="Magnisalis V."/>
            <person name="Maru K."/>
            <person name="Matthews C."/>
            <person name="McCusker W."/>
            <person name="McDonough S."/>
            <person name="Mehta T."/>
            <person name="Meldrim J."/>
            <person name="Meneus L."/>
            <person name="Mihai O."/>
            <person name="Mihalev A."/>
            <person name="Mihova T."/>
            <person name="Mittelman R."/>
            <person name="Mlenga V."/>
            <person name="Montmayeur A."/>
            <person name="Mulrain L."/>
            <person name="Navidi A."/>
            <person name="Naylor J."/>
            <person name="Negash T."/>
            <person name="Nguyen T."/>
            <person name="Nguyen N."/>
            <person name="Nicol R."/>
            <person name="Norbu C."/>
            <person name="Norbu N."/>
            <person name="Novod N."/>
            <person name="O'Neill B."/>
            <person name="Osman S."/>
            <person name="Markiewicz E."/>
            <person name="Oyono O.L."/>
            <person name="Patti C."/>
            <person name="Phunkhang P."/>
            <person name="Pierre F."/>
            <person name="Priest M."/>
            <person name="Raghuraman S."/>
            <person name="Rege F."/>
            <person name="Reyes R."/>
            <person name="Rise C."/>
            <person name="Rogov P."/>
            <person name="Ross K."/>
            <person name="Ryan E."/>
            <person name="Settipalli S."/>
            <person name="Shea T."/>
            <person name="Sherpa N."/>
            <person name="Shi L."/>
            <person name="Shih D."/>
            <person name="Sparrow T."/>
            <person name="Spaulding J."/>
            <person name="Stalker J."/>
            <person name="Stange-Thomann N."/>
            <person name="Stavropoulos S."/>
            <person name="Stone C."/>
            <person name="Strader C."/>
            <person name="Tesfaye S."/>
            <person name="Thomson T."/>
            <person name="Thoulutsang Y."/>
            <person name="Thoulutsang D."/>
            <person name="Topham K."/>
            <person name="Topping I."/>
            <person name="Tsamla T."/>
            <person name="Vassiliev H."/>
            <person name="Vo A."/>
            <person name="Wangchuk T."/>
            <person name="Wangdi T."/>
            <person name="Weiand M."/>
            <person name="Wilkinson J."/>
            <person name="Wilson A."/>
            <person name="Yadav S."/>
            <person name="Young G."/>
            <person name="Yu Q."/>
            <person name="Zembek L."/>
            <person name="Zhong D."/>
            <person name="Zimmer A."/>
            <person name="Zwirko Z."/>
            <person name="Jaffe D.B."/>
            <person name="Alvarez P."/>
            <person name="Brockman W."/>
            <person name="Butler J."/>
            <person name="Chin C."/>
            <person name="Gnerre S."/>
            <person name="Grabherr M."/>
            <person name="Kleber M."/>
            <person name="Mauceli E."/>
            <person name="MacCallum I."/>
        </authorList>
    </citation>
    <scope>NUCLEOTIDE SEQUENCE [LARGE SCALE GENOMIC DNA]</scope>
    <source>
        <strain evidence="3">MSH-3 / Tucson 14011-0111.49</strain>
    </source>
</reference>
<protein>
    <submittedName>
        <fullName evidence="2">GL13917</fullName>
    </submittedName>
</protein>
<organism evidence="3">
    <name type="scientific">Drosophila persimilis</name>
    <name type="common">Fruit fly</name>
    <dbReference type="NCBI Taxonomy" id="7234"/>
    <lineage>
        <taxon>Eukaryota</taxon>
        <taxon>Metazoa</taxon>
        <taxon>Ecdysozoa</taxon>
        <taxon>Arthropoda</taxon>
        <taxon>Hexapoda</taxon>
        <taxon>Insecta</taxon>
        <taxon>Pterygota</taxon>
        <taxon>Neoptera</taxon>
        <taxon>Endopterygota</taxon>
        <taxon>Diptera</taxon>
        <taxon>Brachycera</taxon>
        <taxon>Muscomorpha</taxon>
        <taxon>Ephydroidea</taxon>
        <taxon>Drosophilidae</taxon>
        <taxon>Drosophila</taxon>
        <taxon>Sophophora</taxon>
    </lineage>
</organism>
<evidence type="ECO:0000256" key="1">
    <source>
        <dbReference type="SAM" id="MobiDB-lite"/>
    </source>
</evidence>
<dbReference type="Proteomes" id="UP000008744">
    <property type="component" value="Unassembled WGS sequence"/>
</dbReference>
<feature type="region of interest" description="Disordered" evidence="1">
    <location>
        <begin position="40"/>
        <end position="100"/>
    </location>
</feature>
<keyword evidence="3" id="KW-1185">Reference proteome</keyword>
<evidence type="ECO:0000313" key="3">
    <source>
        <dbReference type="Proteomes" id="UP000008744"/>
    </source>
</evidence>
<feature type="region of interest" description="Disordered" evidence="1">
    <location>
        <begin position="138"/>
        <end position="171"/>
    </location>
</feature>
<feature type="compositionally biased region" description="Basic and acidic residues" evidence="1">
    <location>
        <begin position="160"/>
        <end position="171"/>
    </location>
</feature>
<accession>B4GPP6</accession>
<feature type="compositionally biased region" description="Polar residues" evidence="1">
    <location>
        <begin position="138"/>
        <end position="148"/>
    </location>
</feature>
<dbReference type="AlphaFoldDB" id="B4GPP6"/>
<feature type="compositionally biased region" description="Basic and acidic residues" evidence="1">
    <location>
        <begin position="40"/>
        <end position="51"/>
    </location>
</feature>
<proteinExistence type="predicted"/>
<name>B4GPP6_DROPE</name>
<evidence type="ECO:0000313" key="2">
    <source>
        <dbReference type="EMBL" id="EDW39129.1"/>
    </source>
</evidence>
<gene>
    <name evidence="2" type="primary">Dper\GL13917</name>
    <name evidence="2" type="ORF">Dper_GL13917</name>
</gene>
<feature type="compositionally biased region" description="Polar residues" evidence="1">
    <location>
        <begin position="83"/>
        <end position="92"/>
    </location>
</feature>
<sequence>MPLIRILNLQQILLRERAYFLSTCDDCECQQRASTIRQTSERASERAKRTNCDSGVATHQTANRRMNRRISMSAARSSKPDTDTAQNVQGADTETERNAENLCRLPSATLRRFRPTRCRESCAQVALKPGPVLVLGHSASTQAGQSSGRAEAEAEQSEGVCERAERRRLLT</sequence>
<dbReference type="HOGENOM" id="CLU_1564515_0_0_1"/>